<name>A0A917M2Y6_9BACT</name>
<sequence>MAGIFLVDSIRLWLHRRNRQKKLQLAQSWPVIAAEVNHWAVVQADEEANAFGVPFQIEAGFHFRLNGEYYGGYFRSVALAGGEAERLAKGTPIVNVRYNPANPDAVAVLAEDNTSSLPFKVFSS</sequence>
<dbReference type="EMBL" id="BMGT01000002">
    <property type="protein sequence ID" value="GGG71658.1"/>
    <property type="molecule type" value="Genomic_DNA"/>
</dbReference>
<dbReference type="InterPro" id="IPR021994">
    <property type="entry name" value="DUF3592"/>
</dbReference>
<feature type="domain" description="DUF3592" evidence="1">
    <location>
        <begin position="57"/>
        <end position="107"/>
    </location>
</feature>
<keyword evidence="3" id="KW-1185">Reference proteome</keyword>
<dbReference type="Pfam" id="PF12158">
    <property type="entry name" value="DUF3592"/>
    <property type="match status" value="1"/>
</dbReference>
<comment type="caution">
    <text evidence="2">The sequence shown here is derived from an EMBL/GenBank/DDBJ whole genome shotgun (WGS) entry which is preliminary data.</text>
</comment>
<evidence type="ECO:0000313" key="2">
    <source>
        <dbReference type="EMBL" id="GGG71658.1"/>
    </source>
</evidence>
<organism evidence="2 3">
    <name type="scientific">Edaphobacter dinghuensis</name>
    <dbReference type="NCBI Taxonomy" id="1560005"/>
    <lineage>
        <taxon>Bacteria</taxon>
        <taxon>Pseudomonadati</taxon>
        <taxon>Acidobacteriota</taxon>
        <taxon>Terriglobia</taxon>
        <taxon>Terriglobales</taxon>
        <taxon>Acidobacteriaceae</taxon>
        <taxon>Edaphobacter</taxon>
    </lineage>
</organism>
<protein>
    <recommendedName>
        <fullName evidence="1">DUF3592 domain-containing protein</fullName>
    </recommendedName>
</protein>
<evidence type="ECO:0000313" key="3">
    <source>
        <dbReference type="Proteomes" id="UP000647241"/>
    </source>
</evidence>
<reference evidence="2" key="1">
    <citation type="journal article" date="2014" name="Int. J. Syst. Evol. Microbiol.">
        <title>Complete genome sequence of Corynebacterium casei LMG S-19264T (=DSM 44701T), isolated from a smear-ripened cheese.</title>
        <authorList>
            <consortium name="US DOE Joint Genome Institute (JGI-PGF)"/>
            <person name="Walter F."/>
            <person name="Albersmeier A."/>
            <person name="Kalinowski J."/>
            <person name="Ruckert C."/>
        </authorList>
    </citation>
    <scope>NUCLEOTIDE SEQUENCE</scope>
    <source>
        <strain evidence="2">CGMCC 1.12997</strain>
    </source>
</reference>
<dbReference type="AlphaFoldDB" id="A0A917M2Y6"/>
<reference evidence="2" key="2">
    <citation type="submission" date="2020-09" db="EMBL/GenBank/DDBJ databases">
        <authorList>
            <person name="Sun Q."/>
            <person name="Zhou Y."/>
        </authorList>
    </citation>
    <scope>NUCLEOTIDE SEQUENCE</scope>
    <source>
        <strain evidence="2">CGMCC 1.12997</strain>
    </source>
</reference>
<dbReference type="RefSeq" id="WP_188553338.1">
    <property type="nucleotide sequence ID" value="NZ_BMGT01000002.1"/>
</dbReference>
<proteinExistence type="predicted"/>
<evidence type="ECO:0000259" key="1">
    <source>
        <dbReference type="Pfam" id="PF12158"/>
    </source>
</evidence>
<dbReference type="Proteomes" id="UP000647241">
    <property type="component" value="Unassembled WGS sequence"/>
</dbReference>
<gene>
    <name evidence="2" type="ORF">GCM10011585_12390</name>
</gene>
<accession>A0A917M2Y6</accession>